<proteinExistence type="inferred from homology"/>
<evidence type="ECO:0000256" key="2">
    <source>
        <dbReference type="ARBA" id="ARBA00009525"/>
    </source>
</evidence>
<comment type="similarity">
    <text evidence="2">Belongs to the XPC family.</text>
</comment>
<dbReference type="Pfam" id="PF10403">
    <property type="entry name" value="BHD_1"/>
    <property type="match status" value="1"/>
</dbReference>
<name>A0AAV1U6Y8_9STRA</name>
<evidence type="ECO:0000313" key="10">
    <source>
        <dbReference type="Proteomes" id="UP001162060"/>
    </source>
</evidence>
<dbReference type="InterPro" id="IPR042488">
    <property type="entry name" value="Rad4_BHD3_sf"/>
</dbReference>
<dbReference type="Gene3D" id="2.20.20.110">
    <property type="entry name" value="Rad4, beta-hairpin domain BHD1"/>
    <property type="match status" value="1"/>
</dbReference>
<dbReference type="GO" id="GO:0000111">
    <property type="term" value="C:nucleotide-excision repair factor 2 complex"/>
    <property type="evidence" value="ECO:0007669"/>
    <property type="project" value="TreeGrafter"/>
</dbReference>
<dbReference type="SMART" id="SM01032">
    <property type="entry name" value="BHD_3"/>
    <property type="match status" value="1"/>
</dbReference>
<evidence type="ECO:0000259" key="7">
    <source>
        <dbReference type="SMART" id="SM01030"/>
    </source>
</evidence>
<evidence type="ECO:0000259" key="8">
    <source>
        <dbReference type="SMART" id="SM01032"/>
    </source>
</evidence>
<accession>A0AAV1U6Y8</accession>
<dbReference type="GO" id="GO:0003684">
    <property type="term" value="F:damaged DNA binding"/>
    <property type="evidence" value="ECO:0007669"/>
    <property type="project" value="InterPro"/>
</dbReference>
<keyword evidence="5" id="KW-0539">Nucleus</keyword>
<dbReference type="Gene3D" id="3.30.70.2460">
    <property type="entry name" value="Rad4, beta-hairpin domain BHD3"/>
    <property type="match status" value="1"/>
</dbReference>
<dbReference type="EMBL" id="CAKLBY020000168">
    <property type="protein sequence ID" value="CAK7930516.1"/>
    <property type="molecule type" value="Genomic_DNA"/>
</dbReference>
<feature type="domain" description="Rad4 beta-hairpin" evidence="7">
    <location>
        <begin position="428"/>
        <end position="478"/>
    </location>
</feature>
<reference evidence="9" key="1">
    <citation type="submission" date="2024-01" db="EMBL/GenBank/DDBJ databases">
        <authorList>
            <person name="Webb A."/>
        </authorList>
    </citation>
    <scope>NUCLEOTIDE SEQUENCE</scope>
    <source>
        <strain evidence="9">Pm1</strain>
    </source>
</reference>
<dbReference type="GO" id="GO:0006289">
    <property type="term" value="P:nucleotide-excision repair"/>
    <property type="evidence" value="ECO:0007669"/>
    <property type="project" value="InterPro"/>
</dbReference>
<dbReference type="InterPro" id="IPR018328">
    <property type="entry name" value="Rad4_beta-hairpin_dom3"/>
</dbReference>
<dbReference type="SMART" id="SM01030">
    <property type="entry name" value="BHD_1"/>
    <property type="match status" value="1"/>
</dbReference>
<organism evidence="9 10">
    <name type="scientific">Peronospora matthiolae</name>
    <dbReference type="NCBI Taxonomy" id="2874970"/>
    <lineage>
        <taxon>Eukaryota</taxon>
        <taxon>Sar</taxon>
        <taxon>Stramenopiles</taxon>
        <taxon>Oomycota</taxon>
        <taxon>Peronosporomycetes</taxon>
        <taxon>Peronosporales</taxon>
        <taxon>Peronosporaceae</taxon>
        <taxon>Peronospora</taxon>
    </lineage>
</organism>
<dbReference type="Pfam" id="PF10404">
    <property type="entry name" value="BHD_2"/>
    <property type="match status" value="1"/>
</dbReference>
<dbReference type="GO" id="GO:0003697">
    <property type="term" value="F:single-stranded DNA binding"/>
    <property type="evidence" value="ECO:0007669"/>
    <property type="project" value="TreeGrafter"/>
</dbReference>
<dbReference type="InterPro" id="IPR018325">
    <property type="entry name" value="Rad4/PNGase_transGLS-fold"/>
</dbReference>
<evidence type="ECO:0000256" key="4">
    <source>
        <dbReference type="ARBA" id="ARBA00023204"/>
    </source>
</evidence>
<sequence>MASQEEDGDEEYVYSAGELDDEDEEQEDVDWENVADASPLAADAAVTTVPSAAASTPDRVPVPSDDIHHSVPSITKTGHNLDQIDWDQVNRSLANEHAASVTGKRRRPSIRLTKDEKQRETALHQTHLLLLLASRLQWTRLSCWKLLQGLLLSLTTSSDVDFFAEVKQRPLAYALALLVRWFNREFQLTSETSEAVETTTELVTDATLLNVFFARRGRDVELALLFAALCGALQLRYRLTSALDPLLVQRGKVFESSFRRRVGKRPRRSRKVVDTLLKRRRRRSDDIDEESGDEEMEATSVETVDQVFWLWVEVLDEKSKRWIHVDAVRRLVDQPRDVEPLRGKVFRFSYVISIQDDGLLVDVTARYAVQWSKSLELRLADSWWQRVLEQINDEMDYQHGRTGATRSRAHVVVDALVEEKKELETLKLAEGMPTSIEGFRKHHLYCLERHLGRLECLHPRKVVGLFNGESVFLRKHVQPVQSAFKWRRFGRVVKDEERQKPARWQSRDGSLAGTNGSSDDTSSSVGEGGSGNASLALYGLWQTTEFEPPPLVNGRVPKTKYGNIEIWSPAHVPRGAVHLELPRIDAIAESLGVDFAPAVVGFEVRNGWTVPKLAGIVVARSHEAMLLDAHAEKQQQTIEKAIAYNRTLVLRRWAKLTKRLLLRQRLEDDYGVVEH</sequence>
<feature type="region of interest" description="Disordered" evidence="6">
    <location>
        <begin position="96"/>
        <end position="116"/>
    </location>
</feature>
<dbReference type="InterPro" id="IPR038765">
    <property type="entry name" value="Papain-like_cys_pep_sf"/>
</dbReference>
<evidence type="ECO:0000256" key="6">
    <source>
        <dbReference type="SAM" id="MobiDB-lite"/>
    </source>
</evidence>
<gene>
    <name evidence="9" type="ORF">PM001_LOCUS15666</name>
</gene>
<dbReference type="PANTHER" id="PTHR12135">
    <property type="entry name" value="DNA REPAIR PROTEIN XP-C / RAD4"/>
    <property type="match status" value="1"/>
</dbReference>
<dbReference type="Proteomes" id="UP001162060">
    <property type="component" value="Unassembled WGS sequence"/>
</dbReference>
<dbReference type="GO" id="GO:0071942">
    <property type="term" value="C:XPC complex"/>
    <property type="evidence" value="ECO:0007669"/>
    <property type="project" value="TreeGrafter"/>
</dbReference>
<dbReference type="SUPFAM" id="SSF54001">
    <property type="entry name" value="Cysteine proteinases"/>
    <property type="match status" value="1"/>
</dbReference>
<protein>
    <submittedName>
        <fullName evidence="9">Uncharacterized protein</fullName>
    </submittedName>
</protein>
<dbReference type="GO" id="GO:0005737">
    <property type="term" value="C:cytoplasm"/>
    <property type="evidence" value="ECO:0007669"/>
    <property type="project" value="TreeGrafter"/>
</dbReference>
<comment type="subcellular location">
    <subcellularLocation>
        <location evidence="1">Nucleus</location>
    </subcellularLocation>
</comment>
<dbReference type="InterPro" id="IPR036985">
    <property type="entry name" value="Transglutaminase-like_sf"/>
</dbReference>
<keyword evidence="3" id="KW-0227">DNA damage</keyword>
<evidence type="ECO:0000256" key="5">
    <source>
        <dbReference type="ARBA" id="ARBA00023242"/>
    </source>
</evidence>
<dbReference type="Pfam" id="PF03835">
    <property type="entry name" value="Rad4"/>
    <property type="match status" value="1"/>
</dbReference>
<feature type="domain" description="Rad4 beta-hairpin" evidence="8">
    <location>
        <begin position="556"/>
        <end position="630"/>
    </location>
</feature>
<dbReference type="GO" id="GO:0006298">
    <property type="term" value="P:mismatch repair"/>
    <property type="evidence" value="ECO:0007669"/>
    <property type="project" value="TreeGrafter"/>
</dbReference>
<feature type="region of interest" description="Disordered" evidence="6">
    <location>
        <begin position="1"/>
        <end position="28"/>
    </location>
</feature>
<evidence type="ECO:0000256" key="1">
    <source>
        <dbReference type="ARBA" id="ARBA00004123"/>
    </source>
</evidence>
<evidence type="ECO:0000256" key="3">
    <source>
        <dbReference type="ARBA" id="ARBA00022763"/>
    </source>
</evidence>
<feature type="region of interest" description="Disordered" evidence="6">
    <location>
        <begin position="497"/>
        <end position="528"/>
    </location>
</feature>
<dbReference type="AlphaFoldDB" id="A0AAV1U6Y8"/>
<dbReference type="InterPro" id="IPR018327">
    <property type="entry name" value="BHD_2"/>
</dbReference>
<evidence type="ECO:0000313" key="9">
    <source>
        <dbReference type="EMBL" id="CAK7930516.1"/>
    </source>
</evidence>
<dbReference type="InterPro" id="IPR018326">
    <property type="entry name" value="Rad4_beta-hairpin_dom1"/>
</dbReference>
<dbReference type="Pfam" id="PF10405">
    <property type="entry name" value="BHD_3"/>
    <property type="match status" value="1"/>
</dbReference>
<keyword evidence="4" id="KW-0234">DNA repair</keyword>
<dbReference type="InterPro" id="IPR004583">
    <property type="entry name" value="DNA_repair_Rad4"/>
</dbReference>
<dbReference type="Gene3D" id="3.90.260.10">
    <property type="entry name" value="Transglutaminase-like"/>
    <property type="match status" value="1"/>
</dbReference>
<feature type="compositionally biased region" description="Low complexity" evidence="6">
    <location>
        <begin position="512"/>
        <end position="525"/>
    </location>
</feature>
<comment type="caution">
    <text evidence="9">The sequence shown here is derived from an EMBL/GenBank/DDBJ whole genome shotgun (WGS) entry which is preliminary data.</text>
</comment>
<dbReference type="PANTHER" id="PTHR12135:SF0">
    <property type="entry name" value="DNA REPAIR PROTEIN COMPLEMENTING XP-C CELLS"/>
    <property type="match status" value="1"/>
</dbReference>